<dbReference type="AlphaFoldDB" id="A0A564ZMR5"/>
<evidence type="ECO:0000313" key="1">
    <source>
        <dbReference type="EMBL" id="VUZ86614.1"/>
    </source>
</evidence>
<sequence length="68" mass="7584">MTADTVSLFLRTGNIRDFAFARSVPRSVKTPHGLPAAEGFREHVNQNPPCEIGDGSWFATIDEVWRLP</sequence>
<gene>
    <name evidence="1" type="ORF">MELA_03019</name>
</gene>
<dbReference type="EMBL" id="CABIKM010000077">
    <property type="protein sequence ID" value="VUZ86614.1"/>
    <property type="molecule type" value="Genomic_DNA"/>
</dbReference>
<dbReference type="Proteomes" id="UP000334340">
    <property type="component" value="Unassembled WGS sequence"/>
</dbReference>
<keyword evidence="2" id="KW-1185">Reference proteome</keyword>
<organism evidence="1 2">
    <name type="scientific">Candidatus Methylomirabilis lanthanidiphila</name>
    <dbReference type="NCBI Taxonomy" id="2211376"/>
    <lineage>
        <taxon>Bacteria</taxon>
        <taxon>Candidatus Methylomirabilota</taxon>
        <taxon>Candidatus Methylomirabilia</taxon>
        <taxon>Candidatus Methylomirabilales</taxon>
        <taxon>Candidatus Methylomirabilaceae</taxon>
        <taxon>Candidatus Methylomirabilis</taxon>
    </lineage>
</organism>
<name>A0A564ZMR5_9BACT</name>
<evidence type="ECO:0000313" key="2">
    <source>
        <dbReference type="Proteomes" id="UP000334340"/>
    </source>
</evidence>
<protein>
    <submittedName>
        <fullName evidence="1">Uncharacterized protein</fullName>
    </submittedName>
</protein>
<reference evidence="1 2" key="1">
    <citation type="submission" date="2019-07" db="EMBL/GenBank/DDBJ databases">
        <authorList>
            <person name="Cremers G."/>
        </authorList>
    </citation>
    <scope>NUCLEOTIDE SEQUENCE [LARGE SCALE GENOMIC DNA]</scope>
</reference>
<proteinExistence type="predicted"/>
<accession>A0A564ZMR5</accession>